<dbReference type="NCBIfam" id="TIGR03368">
    <property type="entry name" value="cellulose_yhjU"/>
    <property type="match status" value="1"/>
</dbReference>
<dbReference type="eggNOG" id="COG2194">
    <property type="taxonomic scope" value="Bacteria"/>
</dbReference>
<dbReference type="STRING" id="887062.HGR_06931"/>
<organism evidence="2 3">
    <name type="scientific">Hylemonella gracilis ATCC 19624</name>
    <dbReference type="NCBI Taxonomy" id="887062"/>
    <lineage>
        <taxon>Bacteria</taxon>
        <taxon>Pseudomonadati</taxon>
        <taxon>Pseudomonadota</taxon>
        <taxon>Betaproteobacteria</taxon>
        <taxon>Burkholderiales</taxon>
        <taxon>Comamonadaceae</taxon>
        <taxon>Hylemonella</taxon>
    </lineage>
</organism>
<protein>
    <submittedName>
        <fullName evidence="2">Cellulose synthase operon protein YhjU</fullName>
    </submittedName>
</protein>
<keyword evidence="1" id="KW-0812">Transmembrane</keyword>
<evidence type="ECO:0000256" key="1">
    <source>
        <dbReference type="SAM" id="Phobius"/>
    </source>
</evidence>
<feature type="transmembrane region" description="Helical" evidence="1">
    <location>
        <begin position="111"/>
        <end position="130"/>
    </location>
</feature>
<dbReference type="InterPro" id="IPR017744">
    <property type="entry name" value="BcsG"/>
</dbReference>
<accession>F3KSF7</accession>
<dbReference type="EMBL" id="AEGR01000050">
    <property type="protein sequence ID" value="EGI77351.1"/>
    <property type="molecule type" value="Genomic_DNA"/>
</dbReference>
<evidence type="ECO:0000313" key="2">
    <source>
        <dbReference type="EMBL" id="EGI77351.1"/>
    </source>
</evidence>
<evidence type="ECO:0000313" key="3">
    <source>
        <dbReference type="Proteomes" id="UP000016368"/>
    </source>
</evidence>
<gene>
    <name evidence="2" type="ORF">HGR_06931</name>
</gene>
<proteinExistence type="predicted"/>
<name>F3KSF7_9BURK</name>
<dbReference type="AlphaFoldDB" id="F3KSF7"/>
<feature type="transmembrane region" description="Helical" evidence="1">
    <location>
        <begin position="137"/>
        <end position="157"/>
    </location>
</feature>
<comment type="caution">
    <text evidence="2">The sequence shown here is derived from an EMBL/GenBank/DDBJ whole genome shotgun (WGS) entry which is preliminary data.</text>
</comment>
<dbReference type="Proteomes" id="UP000016368">
    <property type="component" value="Unassembled WGS sequence"/>
</dbReference>
<sequence>MAEPGSSSGPRASNALTPAAPIHLGGWSFYFIAKFVLYARELIGWHALENLAFAAALLVPVQPAWRRVRNGLALPVAAALLYHDSWLPPFSRLWSQATLLSDFSAEYLLELAGRFVNGQVIALLVLAWAAHRVVAPYLRTGVLVMAGLIGLALAPHVQALMPGSPPPAMAAQSAEPARGPLDPDALLREFYAAEAQRAVRLPDAASTAAQAPFDIVFLHVCSLSWDDLRLAGLDQHPLWSRFDALFTQFNSAASYSGPSAIRIQRALCGQTSHHGLYDPASDQCYLFPNLKRAGYTPELAMNHDGHFDDFLPVLRRQGLNAQPLSLAGVPIPQRGFDNSPIHDDLAVLTRWLDARRQQDPGQTAQDRSALYYNTISLHDGNKLVSGGKLDAVSSYRVRAGKLFDDINAFLSLLEQSGRRAVVVLVPEHGAALRGDKFQIAGLREIPTPSITTVPVGVKIIGAQRDGDGARIDAPSSYLALSQLLAHVMTRPPFEAGTASDTPARFRMSDYTAQLPSTRYVADHEGTVVMALPDGHGGDSTGAETAGHATHYLIQRAGQAWQDYAP</sequence>
<feature type="transmembrane region" description="Helical" evidence="1">
    <location>
        <begin position="42"/>
        <end position="60"/>
    </location>
</feature>
<dbReference type="RefSeq" id="WP_006297421.1">
    <property type="nucleotide sequence ID" value="NZ_AEGR01000050.1"/>
</dbReference>
<dbReference type="Pfam" id="PF11658">
    <property type="entry name" value="CBP_BcsG"/>
    <property type="match status" value="1"/>
</dbReference>
<keyword evidence="3" id="KW-1185">Reference proteome</keyword>
<keyword evidence="1" id="KW-1133">Transmembrane helix</keyword>
<keyword evidence="1" id="KW-0472">Membrane</keyword>
<reference evidence="2 3" key="1">
    <citation type="journal article" date="2011" name="EMBO J.">
        <title>Structural diversity of bacterial flagellar motors.</title>
        <authorList>
            <person name="Chen S."/>
            <person name="Beeby M."/>
            <person name="Murphy G.E."/>
            <person name="Leadbetter J.R."/>
            <person name="Hendrixson D.R."/>
            <person name="Briegel A."/>
            <person name="Li Z."/>
            <person name="Shi J."/>
            <person name="Tocheva E.I."/>
            <person name="Muller A."/>
            <person name="Dobro M.J."/>
            <person name="Jensen G.J."/>
        </authorList>
    </citation>
    <scope>NUCLEOTIDE SEQUENCE [LARGE SCALE GENOMIC DNA]</scope>
    <source>
        <strain evidence="2 3">ATCC 19624</strain>
    </source>
</reference>
<dbReference type="OrthoDB" id="6965261at2"/>